<dbReference type="InterPro" id="IPR013424">
    <property type="entry name" value="Ice-binding_C"/>
</dbReference>
<evidence type="ECO:0000313" key="3">
    <source>
        <dbReference type="EMBL" id="MDO6416040.1"/>
    </source>
</evidence>
<evidence type="ECO:0000313" key="4">
    <source>
        <dbReference type="Proteomes" id="UP001169764"/>
    </source>
</evidence>
<dbReference type="Pfam" id="PF07589">
    <property type="entry name" value="PEP-CTERM"/>
    <property type="match status" value="1"/>
</dbReference>
<accession>A0ABT8YEN4</accession>
<comment type="caution">
    <text evidence="3">The sequence shown here is derived from an EMBL/GenBank/DDBJ whole genome shotgun (WGS) entry which is preliminary data.</text>
</comment>
<name>A0ABT8YEN4_9SPHN</name>
<dbReference type="RefSeq" id="WP_303544940.1">
    <property type="nucleotide sequence ID" value="NZ_JAUOTP010000008.1"/>
</dbReference>
<dbReference type="EMBL" id="JAUOTP010000008">
    <property type="protein sequence ID" value="MDO6416040.1"/>
    <property type="molecule type" value="Genomic_DNA"/>
</dbReference>
<dbReference type="NCBIfam" id="NF035944">
    <property type="entry name" value="PEPxxWA-CTERM"/>
    <property type="match status" value="1"/>
</dbReference>
<feature type="signal peptide" evidence="1">
    <location>
        <begin position="1"/>
        <end position="23"/>
    </location>
</feature>
<dbReference type="Proteomes" id="UP001169764">
    <property type="component" value="Unassembled WGS sequence"/>
</dbReference>
<reference evidence="3" key="1">
    <citation type="submission" date="2023-07" db="EMBL/GenBank/DDBJ databases">
        <authorList>
            <person name="Kim M."/>
        </authorList>
    </citation>
    <scope>NUCLEOTIDE SEQUENCE</scope>
    <source>
        <strain evidence="3">BIUV-7</strain>
    </source>
</reference>
<organism evidence="3 4">
    <name type="scientific">Sphingomonas natans</name>
    <dbReference type="NCBI Taxonomy" id="3063330"/>
    <lineage>
        <taxon>Bacteria</taxon>
        <taxon>Pseudomonadati</taxon>
        <taxon>Pseudomonadota</taxon>
        <taxon>Alphaproteobacteria</taxon>
        <taxon>Sphingomonadales</taxon>
        <taxon>Sphingomonadaceae</taxon>
        <taxon>Sphingomonas</taxon>
    </lineage>
</organism>
<evidence type="ECO:0000256" key="1">
    <source>
        <dbReference type="SAM" id="SignalP"/>
    </source>
</evidence>
<proteinExistence type="predicted"/>
<gene>
    <name evidence="3" type="ORF">Q4F19_16745</name>
</gene>
<protein>
    <submittedName>
        <fullName evidence="3">FxDxF family PEP-CTERM protein</fullName>
    </submittedName>
</protein>
<evidence type="ECO:0000259" key="2">
    <source>
        <dbReference type="Pfam" id="PF07589"/>
    </source>
</evidence>
<keyword evidence="1" id="KW-0732">Signal</keyword>
<sequence>MRKLALSGVALCASLMLAPSAGATNFFPGDPQFQVVGDITNGTVSATIGNAGIALGAFSDTFSFTIDQTGTGSGSLSTSTSIFQSPTDLDITSVIINGLLATKMMTPDNLSEFFSISSVPIIFGQLNTITVAGQSRGNGSYGGNATFIPAAADVPEPATWMMTIVGFGLIGGAMRSRSRTVRFA</sequence>
<feature type="chain" id="PRO_5046001136" evidence="1">
    <location>
        <begin position="24"/>
        <end position="184"/>
    </location>
</feature>
<keyword evidence="4" id="KW-1185">Reference proteome</keyword>
<dbReference type="NCBIfam" id="NF038126">
    <property type="entry name" value="PEP_CTERM_FxDxF"/>
    <property type="match status" value="1"/>
</dbReference>
<feature type="domain" description="Ice-binding protein C-terminal" evidence="2">
    <location>
        <begin position="153"/>
        <end position="177"/>
    </location>
</feature>